<name>A0A1J9QND0_9PEZI</name>
<organism evidence="2 3">
    <name type="scientific">Diplodia corticola</name>
    <dbReference type="NCBI Taxonomy" id="236234"/>
    <lineage>
        <taxon>Eukaryota</taxon>
        <taxon>Fungi</taxon>
        <taxon>Dikarya</taxon>
        <taxon>Ascomycota</taxon>
        <taxon>Pezizomycotina</taxon>
        <taxon>Dothideomycetes</taxon>
        <taxon>Dothideomycetes incertae sedis</taxon>
        <taxon>Botryosphaeriales</taxon>
        <taxon>Botryosphaeriaceae</taxon>
        <taxon>Diplodia</taxon>
    </lineage>
</organism>
<accession>A0A1J9QND0</accession>
<dbReference type="OrthoDB" id="194443at2759"/>
<evidence type="ECO:0008006" key="4">
    <source>
        <dbReference type="Google" id="ProtNLM"/>
    </source>
</evidence>
<evidence type="ECO:0000256" key="1">
    <source>
        <dbReference type="SAM" id="MobiDB-lite"/>
    </source>
</evidence>
<evidence type="ECO:0000313" key="3">
    <source>
        <dbReference type="Proteomes" id="UP000183809"/>
    </source>
</evidence>
<gene>
    <name evidence="2" type="ORF">BKCO1_6900018</name>
</gene>
<keyword evidence="3" id="KW-1185">Reference proteome</keyword>
<dbReference type="EMBL" id="MNUE01000069">
    <property type="protein sequence ID" value="OJD29968.1"/>
    <property type="molecule type" value="Genomic_DNA"/>
</dbReference>
<reference evidence="2 3" key="1">
    <citation type="submission" date="2016-10" db="EMBL/GenBank/DDBJ databases">
        <title>Proteomics and genomics reveal pathogen-plant mechanisms compatible with a hemibiotrophic lifestyle of Diplodia corticola.</title>
        <authorList>
            <person name="Fernandes I."/>
            <person name="De Jonge R."/>
            <person name="Van De Peer Y."/>
            <person name="Devreese B."/>
            <person name="Alves A."/>
            <person name="Esteves A.C."/>
        </authorList>
    </citation>
    <scope>NUCLEOTIDE SEQUENCE [LARGE SCALE GENOMIC DNA]</scope>
    <source>
        <strain evidence="2 3">CBS 112549</strain>
    </source>
</reference>
<feature type="compositionally biased region" description="Basic and acidic residues" evidence="1">
    <location>
        <begin position="314"/>
        <end position="324"/>
    </location>
</feature>
<sequence>MARNKGSNRDVRPDRPPSFTDKTLSNSITKVYVGPDRELYLIYTDLLRYWSNYLDGEFDVSNSETLDLPTVSPAVFRVFLDWMRSDGDQLPKWSVHEPRQTYGEPIKVGENEVIKDRVNYYHSQPESEALECYMFAIDFEIRQFQNDLFDSILEMNPDGNLVPSYSIILKVWQASTPAPLLRKYLVDVFARNWTYGIDAGCREELILRKQVPADFWLSVLLLRDEHGEIDDYPPWDEDLCQYHNHTDEEQRSCYWQNINGGSGYCTDYTDDDDDDSMLDEYESDFIDDTGVYADEVPGRELSRMEEDDTGPVKMEAELDHEHNGSDIGETSGSLTI</sequence>
<proteinExistence type="predicted"/>
<evidence type="ECO:0000313" key="2">
    <source>
        <dbReference type="EMBL" id="OJD29968.1"/>
    </source>
</evidence>
<feature type="region of interest" description="Disordered" evidence="1">
    <location>
        <begin position="295"/>
        <end position="336"/>
    </location>
</feature>
<protein>
    <recommendedName>
        <fullName evidence="4">BTB domain-containing protein</fullName>
    </recommendedName>
</protein>
<comment type="caution">
    <text evidence="2">The sequence shown here is derived from an EMBL/GenBank/DDBJ whole genome shotgun (WGS) entry which is preliminary data.</text>
</comment>
<dbReference type="GeneID" id="31018697"/>
<dbReference type="AlphaFoldDB" id="A0A1J9QND0"/>
<dbReference type="Proteomes" id="UP000183809">
    <property type="component" value="Unassembled WGS sequence"/>
</dbReference>
<feature type="region of interest" description="Disordered" evidence="1">
    <location>
        <begin position="1"/>
        <end position="22"/>
    </location>
</feature>
<dbReference type="RefSeq" id="XP_020126228.1">
    <property type="nucleotide sequence ID" value="XM_020278436.1"/>
</dbReference>